<dbReference type="EMBL" id="JAVFKN010000015">
    <property type="protein sequence ID" value="MDQ5769231.1"/>
    <property type="molecule type" value="Genomic_DNA"/>
</dbReference>
<dbReference type="EMBL" id="CP133217">
    <property type="protein sequence ID" value="WML86214.1"/>
    <property type="molecule type" value="Genomic_DNA"/>
</dbReference>
<accession>A0AA51R105</accession>
<dbReference type="Proteomes" id="UP001229862">
    <property type="component" value="Chromosome"/>
</dbReference>
<sequence length="66" mass="7158">MDIVVVAPISAVQNGSIEEKPVLFSPTPRKDFGTLLHQRVMVLTGGDDLQTPVRSLPRVAPDFADD</sequence>
<dbReference type="AlphaFoldDB" id="A0AA51R105"/>
<name>A0AA51R105_9GAMM</name>
<evidence type="ECO:0000313" key="2">
    <source>
        <dbReference type="EMBL" id="WML86214.1"/>
    </source>
</evidence>
<organism evidence="2">
    <name type="scientific">Thiothrix subterranea</name>
    <dbReference type="NCBI Taxonomy" id="2735563"/>
    <lineage>
        <taxon>Bacteria</taxon>
        <taxon>Pseudomonadati</taxon>
        <taxon>Pseudomonadota</taxon>
        <taxon>Gammaproteobacteria</taxon>
        <taxon>Thiotrichales</taxon>
        <taxon>Thiotrichaceae</taxon>
        <taxon>Thiothrix</taxon>
    </lineage>
</organism>
<gene>
    <name evidence="1" type="ORF">RCC75_11870</name>
    <name evidence="2" type="ORF">RCG00_18215</name>
</gene>
<dbReference type="Proteomes" id="UP001223336">
    <property type="component" value="Unassembled WGS sequence"/>
</dbReference>
<dbReference type="RefSeq" id="WP_308135128.1">
    <property type="nucleotide sequence ID" value="NZ_CP133197.1"/>
</dbReference>
<reference evidence="2 3" key="1">
    <citation type="submission" date="2023-08" db="EMBL/GenBank/DDBJ databases">
        <title>New molecular markers tilS and rpoB for phylogenetic and monitoring studies of the genus Thiothrix biodiversity.</title>
        <authorList>
            <person name="Ravin N.V."/>
            <person name="Smolyakov D."/>
            <person name="Markov N.D."/>
            <person name="Beletsky A.V."/>
            <person name="Mardanov A.V."/>
            <person name="Rudenko T.S."/>
            <person name="Grabovich M.Y."/>
        </authorList>
    </citation>
    <scope>NUCLEOTIDE SEQUENCE</scope>
    <source>
        <strain evidence="2">DNT52</strain>
        <strain evidence="1 3">H33</strain>
    </source>
</reference>
<evidence type="ECO:0000313" key="3">
    <source>
        <dbReference type="Proteomes" id="UP001223336"/>
    </source>
</evidence>
<proteinExistence type="predicted"/>
<protein>
    <submittedName>
        <fullName evidence="2">Plasmid stabilization protein</fullName>
    </submittedName>
</protein>
<evidence type="ECO:0000313" key="1">
    <source>
        <dbReference type="EMBL" id="MDQ5769231.1"/>
    </source>
</evidence>
<keyword evidence="3" id="KW-1185">Reference proteome</keyword>